<dbReference type="Gene3D" id="3.30.300.30">
    <property type="match status" value="1"/>
</dbReference>
<dbReference type="Proteomes" id="UP001500975">
    <property type="component" value="Unassembled WGS sequence"/>
</dbReference>
<dbReference type="PANTHER" id="PTHR43767:SF1">
    <property type="entry name" value="NONRIBOSOMAL PEPTIDE SYNTHASE PES1 (EUROFUNG)-RELATED"/>
    <property type="match status" value="1"/>
</dbReference>
<evidence type="ECO:0000259" key="1">
    <source>
        <dbReference type="Pfam" id="PF00501"/>
    </source>
</evidence>
<organism evidence="3 4">
    <name type="scientific">Variovorax defluvii</name>
    <dbReference type="NCBI Taxonomy" id="913761"/>
    <lineage>
        <taxon>Bacteria</taxon>
        <taxon>Pseudomonadati</taxon>
        <taxon>Pseudomonadota</taxon>
        <taxon>Betaproteobacteria</taxon>
        <taxon>Burkholderiales</taxon>
        <taxon>Comamonadaceae</taxon>
        <taxon>Variovorax</taxon>
    </lineage>
</organism>
<dbReference type="RefSeq" id="WP_345539774.1">
    <property type="nucleotide sequence ID" value="NZ_BAABGJ010000060.1"/>
</dbReference>
<keyword evidence="4" id="KW-1185">Reference proteome</keyword>
<protein>
    <submittedName>
        <fullName evidence="3">ATP-dependent acyl-CoA ligase</fullName>
    </submittedName>
</protein>
<reference evidence="4" key="1">
    <citation type="journal article" date="2019" name="Int. J. Syst. Evol. Microbiol.">
        <title>The Global Catalogue of Microorganisms (GCM) 10K type strain sequencing project: providing services to taxonomists for standard genome sequencing and annotation.</title>
        <authorList>
            <consortium name="The Broad Institute Genomics Platform"/>
            <consortium name="The Broad Institute Genome Sequencing Center for Infectious Disease"/>
            <person name="Wu L."/>
            <person name="Ma J."/>
        </authorList>
    </citation>
    <scope>NUCLEOTIDE SEQUENCE [LARGE SCALE GENOMIC DNA]</scope>
    <source>
        <strain evidence="4">JCM 17804</strain>
    </source>
</reference>
<sequence length="541" mass="58700">MLHSTVHQCFAATAARTPDAEFLFTESVTAKAYGIEPGAIRWGEASAQIERLRQYYAAAGYGHGHRVGLLLENRPAFLLHWLALNALGVSVVPINAEMRSAELVYLIGHSEIALAVTLPERAGDLRAAAAQAGIAFETMGPDDAVPTAKAPAPRAHEPIDNDTECALLYTSGTTGRPKGCILSNAYFLRAGEWYAALDGVCAIRPDAERVITPLPLNHMNAMAFSTMVVLTAGGCLVQLDRFHPKSWLASARESRATIVHYLGVMPAMLLAAPESAADRDHAIRWGFGAGVDRKNHAPFESRFGFPLVEAWAMTETGAGACIMANREPRQVGTSCFGRAQDYVEVRLLDDEGRDTAVDQPGELLVRSAGADPRRYFFSGYLKDEEATREAWADGWFHTGDLVRRDAEGNFFFVDRKKNVIRRSGENISAVEVESVLNQHPAVKASAVAATPDAVRGDEVLACIVLREDADASDPARAAASIVEHTLAQLAYYKAPGYVAFVDALPLTPSQKIQRGQLRELAHALPGQARCVDTRAMKKRQP</sequence>
<dbReference type="InterPro" id="IPR025110">
    <property type="entry name" value="AMP-bd_C"/>
</dbReference>
<dbReference type="Pfam" id="PF00501">
    <property type="entry name" value="AMP-binding"/>
    <property type="match status" value="1"/>
</dbReference>
<dbReference type="EMBL" id="BAABGJ010000060">
    <property type="protein sequence ID" value="GAA4349997.1"/>
    <property type="molecule type" value="Genomic_DNA"/>
</dbReference>
<dbReference type="PROSITE" id="PS00455">
    <property type="entry name" value="AMP_BINDING"/>
    <property type="match status" value="1"/>
</dbReference>
<evidence type="ECO:0000313" key="3">
    <source>
        <dbReference type="EMBL" id="GAA4349997.1"/>
    </source>
</evidence>
<dbReference type="InterPro" id="IPR020845">
    <property type="entry name" value="AMP-binding_CS"/>
</dbReference>
<dbReference type="InterPro" id="IPR000873">
    <property type="entry name" value="AMP-dep_synth/lig_dom"/>
</dbReference>
<dbReference type="SUPFAM" id="SSF56801">
    <property type="entry name" value="Acetyl-CoA synthetase-like"/>
    <property type="match status" value="1"/>
</dbReference>
<dbReference type="InterPro" id="IPR042099">
    <property type="entry name" value="ANL_N_sf"/>
</dbReference>
<feature type="domain" description="AMP-dependent synthetase/ligase" evidence="1">
    <location>
        <begin position="11"/>
        <end position="369"/>
    </location>
</feature>
<dbReference type="GO" id="GO:0016874">
    <property type="term" value="F:ligase activity"/>
    <property type="evidence" value="ECO:0007669"/>
    <property type="project" value="UniProtKB-KW"/>
</dbReference>
<dbReference type="Gene3D" id="3.40.50.12780">
    <property type="entry name" value="N-terminal domain of ligase-like"/>
    <property type="match status" value="1"/>
</dbReference>
<accession>A0ABP8I2C8</accession>
<dbReference type="PANTHER" id="PTHR43767">
    <property type="entry name" value="LONG-CHAIN-FATTY-ACID--COA LIGASE"/>
    <property type="match status" value="1"/>
</dbReference>
<feature type="domain" description="AMP-binding enzyme C-terminal" evidence="2">
    <location>
        <begin position="431"/>
        <end position="511"/>
    </location>
</feature>
<dbReference type="InterPro" id="IPR050237">
    <property type="entry name" value="ATP-dep_AMP-bd_enzyme"/>
</dbReference>
<evidence type="ECO:0000313" key="4">
    <source>
        <dbReference type="Proteomes" id="UP001500975"/>
    </source>
</evidence>
<proteinExistence type="predicted"/>
<comment type="caution">
    <text evidence="3">The sequence shown here is derived from an EMBL/GenBank/DDBJ whole genome shotgun (WGS) entry which is preliminary data.</text>
</comment>
<gene>
    <name evidence="3" type="ORF">GCM10023165_37260</name>
</gene>
<dbReference type="InterPro" id="IPR045851">
    <property type="entry name" value="AMP-bd_C_sf"/>
</dbReference>
<evidence type="ECO:0000259" key="2">
    <source>
        <dbReference type="Pfam" id="PF13193"/>
    </source>
</evidence>
<keyword evidence="3" id="KW-0436">Ligase</keyword>
<dbReference type="Pfam" id="PF13193">
    <property type="entry name" value="AMP-binding_C"/>
    <property type="match status" value="1"/>
</dbReference>
<name>A0ABP8I2C8_9BURK</name>